<organism evidence="2 3">
    <name type="scientific">Bombardia bombarda</name>
    <dbReference type="NCBI Taxonomy" id="252184"/>
    <lineage>
        <taxon>Eukaryota</taxon>
        <taxon>Fungi</taxon>
        <taxon>Dikarya</taxon>
        <taxon>Ascomycota</taxon>
        <taxon>Pezizomycotina</taxon>
        <taxon>Sordariomycetes</taxon>
        <taxon>Sordariomycetidae</taxon>
        <taxon>Sordariales</taxon>
        <taxon>Lasiosphaeriaceae</taxon>
        <taxon>Bombardia</taxon>
    </lineage>
</organism>
<dbReference type="EMBL" id="JAULSR010000001">
    <property type="protein sequence ID" value="KAK0635703.1"/>
    <property type="molecule type" value="Genomic_DNA"/>
</dbReference>
<evidence type="ECO:0000313" key="2">
    <source>
        <dbReference type="EMBL" id="KAK0635703.1"/>
    </source>
</evidence>
<dbReference type="Pfam" id="PF20233">
    <property type="entry name" value="DUF6590"/>
    <property type="match status" value="1"/>
</dbReference>
<dbReference type="Proteomes" id="UP001174934">
    <property type="component" value="Unassembled WGS sequence"/>
</dbReference>
<protein>
    <recommendedName>
        <fullName evidence="1">DUF6590 domain-containing protein</fullName>
    </recommendedName>
</protein>
<evidence type="ECO:0000313" key="3">
    <source>
        <dbReference type="Proteomes" id="UP001174934"/>
    </source>
</evidence>
<reference evidence="2" key="1">
    <citation type="submission" date="2023-06" db="EMBL/GenBank/DDBJ databases">
        <title>Genome-scale phylogeny and comparative genomics of the fungal order Sordariales.</title>
        <authorList>
            <consortium name="Lawrence Berkeley National Laboratory"/>
            <person name="Hensen N."/>
            <person name="Bonometti L."/>
            <person name="Westerberg I."/>
            <person name="Brannstrom I.O."/>
            <person name="Guillou S."/>
            <person name="Cros-Aarteil S."/>
            <person name="Calhoun S."/>
            <person name="Haridas S."/>
            <person name="Kuo A."/>
            <person name="Mondo S."/>
            <person name="Pangilinan J."/>
            <person name="Riley R."/>
            <person name="LaButti K."/>
            <person name="Andreopoulos B."/>
            <person name="Lipzen A."/>
            <person name="Chen C."/>
            <person name="Yanf M."/>
            <person name="Daum C."/>
            <person name="Ng V."/>
            <person name="Clum A."/>
            <person name="Steindorff A."/>
            <person name="Ohm R."/>
            <person name="Martin F."/>
            <person name="Silar P."/>
            <person name="Natvig D."/>
            <person name="Lalanne C."/>
            <person name="Gautier V."/>
            <person name="Ament-velasquez S.L."/>
            <person name="Kruys A."/>
            <person name="Hutchinson M.I."/>
            <person name="Powell A.J."/>
            <person name="Barry K."/>
            <person name="Miller A.N."/>
            <person name="Grigoriev I.V."/>
            <person name="Debuchy R."/>
            <person name="Gladieux P."/>
            <person name="Thoren M.H."/>
            <person name="Johannesson H."/>
        </authorList>
    </citation>
    <scope>NUCLEOTIDE SEQUENCE</scope>
    <source>
        <strain evidence="2">SMH3391-2</strain>
    </source>
</reference>
<name>A0AA39XKH9_9PEZI</name>
<evidence type="ECO:0000259" key="1">
    <source>
        <dbReference type="Pfam" id="PF20233"/>
    </source>
</evidence>
<dbReference type="PANTHER" id="PTHR35391:SF5">
    <property type="entry name" value="DUF6590 DOMAIN-CONTAINING PROTEIN"/>
    <property type="match status" value="1"/>
</dbReference>
<feature type="domain" description="DUF6590" evidence="1">
    <location>
        <begin position="17"/>
        <end position="160"/>
    </location>
</feature>
<proteinExistence type="predicted"/>
<dbReference type="AlphaFoldDB" id="A0AA39XKH9"/>
<dbReference type="PANTHER" id="PTHR35391">
    <property type="entry name" value="C2H2-TYPE DOMAIN-CONTAINING PROTEIN-RELATED"/>
    <property type="match status" value="1"/>
</dbReference>
<comment type="caution">
    <text evidence="2">The sequence shown here is derived from an EMBL/GenBank/DDBJ whole genome shotgun (WGS) entry which is preliminary data.</text>
</comment>
<gene>
    <name evidence="2" type="ORF">B0T17DRAFT_53281</name>
</gene>
<keyword evidence="3" id="KW-1185">Reference proteome</keyword>
<sequence length="178" mass="20251">MSNSNILDERYVVQPSAKFSPGEVFKIYWSEPLGAGRTQTATEYETRSHLGQKFYFGFRRFIVIANDEGHCTCVPILTYEQRGCTKRGVKPSKHGIVYAKGGQPLLLEREPNLGFDPVQLVLDYGTEKIAKESRINYAKLVTVEHNVKVFFIGRIVQSDFVNIVTGAVDKCWMVKNRR</sequence>
<accession>A0AA39XKH9</accession>
<dbReference type="InterPro" id="IPR046497">
    <property type="entry name" value="DUF6590"/>
</dbReference>